<dbReference type="Proteomes" id="UP000316855">
    <property type="component" value="Chromosome"/>
</dbReference>
<gene>
    <name evidence="5" type="primary">dpnA_3</name>
    <name evidence="5" type="ORF">Pan161_32910</name>
</gene>
<accession>A0A517VF66</accession>
<evidence type="ECO:0000313" key="5">
    <source>
        <dbReference type="EMBL" id="QDT91629.1"/>
    </source>
</evidence>
<evidence type="ECO:0000256" key="1">
    <source>
        <dbReference type="ARBA" id="ARBA00022603"/>
    </source>
</evidence>
<dbReference type="GO" id="GO:0008170">
    <property type="term" value="F:N-methyltransferase activity"/>
    <property type="evidence" value="ECO:0007669"/>
    <property type="project" value="InterPro"/>
</dbReference>
<sequence length="365" mass="41932">MFVCLSRESKFEPSVISKSGWYCCLAPILFVGWHCWLDQQSENNTRQTSANTINNQHQGTFIAKKKAAPQKSEKGFEESLCDSANRLRDSVESSEYKHVVSQVRVRSIRRTPQMSWGVEGEIRKRFNVLNRITWRKAAGKHNGADKAALRGYFPQTECIIFAEQINDRADASAPAGYRQKCDEAAREVFGKYITQVREQHGLTKIDLTAAVGAYGKVNHGGACSNWEKGFNVPTIIFYERLQEVFPHCFERHYSELKSEYEKRKAEYEQLRRPFNATPRRPFTDVWDFATVKPSKHKHPCQKPLKMLEHIILTSTREGDTVLDCFSGSMMLAQACRDHGRLFIGIEIEKQWCEQAVNHLAKKSLF</sequence>
<keyword evidence="6" id="KW-1185">Reference proteome</keyword>
<dbReference type="AlphaFoldDB" id="A0A517VF66"/>
<dbReference type="Pfam" id="PF01555">
    <property type="entry name" value="N6_N4_Mtase"/>
    <property type="match status" value="1"/>
</dbReference>
<protein>
    <recommendedName>
        <fullName evidence="3">Methyltransferase</fullName>
        <ecNumber evidence="3">2.1.1.-</ecNumber>
    </recommendedName>
</protein>
<dbReference type="EC" id="2.1.1.-" evidence="3"/>
<dbReference type="EMBL" id="CP036343">
    <property type="protein sequence ID" value="QDT91629.1"/>
    <property type="molecule type" value="Genomic_DNA"/>
</dbReference>
<evidence type="ECO:0000259" key="4">
    <source>
        <dbReference type="Pfam" id="PF01555"/>
    </source>
</evidence>
<dbReference type="KEGG" id="gax:Pan161_32910"/>
<dbReference type="GO" id="GO:0003677">
    <property type="term" value="F:DNA binding"/>
    <property type="evidence" value="ECO:0007669"/>
    <property type="project" value="InterPro"/>
</dbReference>
<feature type="domain" description="DNA methylase N-4/N-6" evidence="4">
    <location>
        <begin position="123"/>
        <end position="356"/>
    </location>
</feature>
<evidence type="ECO:0000256" key="2">
    <source>
        <dbReference type="ARBA" id="ARBA00022679"/>
    </source>
</evidence>
<name>A0A517VF66_9PLAN</name>
<evidence type="ECO:0000256" key="3">
    <source>
        <dbReference type="RuleBase" id="RU362026"/>
    </source>
</evidence>
<dbReference type="SUPFAM" id="SSF53335">
    <property type="entry name" value="S-adenosyl-L-methionine-dependent methyltransferases"/>
    <property type="match status" value="1"/>
</dbReference>
<proteinExistence type="inferred from homology"/>
<dbReference type="InterPro" id="IPR029063">
    <property type="entry name" value="SAM-dependent_MTases_sf"/>
</dbReference>
<keyword evidence="1 5" id="KW-0489">Methyltransferase</keyword>
<dbReference type="PRINTS" id="PR00508">
    <property type="entry name" value="S21N4MTFRASE"/>
</dbReference>
<comment type="similarity">
    <text evidence="3">Belongs to the N(4)/N(6)-methyltransferase family.</text>
</comment>
<dbReference type="GO" id="GO:0032259">
    <property type="term" value="P:methylation"/>
    <property type="evidence" value="ECO:0007669"/>
    <property type="project" value="UniProtKB-KW"/>
</dbReference>
<keyword evidence="2 5" id="KW-0808">Transferase</keyword>
<dbReference type="InterPro" id="IPR001091">
    <property type="entry name" value="RM_Methyltransferase"/>
</dbReference>
<dbReference type="Gene3D" id="3.40.50.150">
    <property type="entry name" value="Vaccinia Virus protein VP39"/>
    <property type="match status" value="1"/>
</dbReference>
<evidence type="ECO:0000313" key="6">
    <source>
        <dbReference type="Proteomes" id="UP000316855"/>
    </source>
</evidence>
<dbReference type="InterPro" id="IPR002941">
    <property type="entry name" value="DNA_methylase_N4/N6"/>
</dbReference>
<organism evidence="5 6">
    <name type="scientific">Gimesia algae</name>
    <dbReference type="NCBI Taxonomy" id="2527971"/>
    <lineage>
        <taxon>Bacteria</taxon>
        <taxon>Pseudomonadati</taxon>
        <taxon>Planctomycetota</taxon>
        <taxon>Planctomycetia</taxon>
        <taxon>Planctomycetales</taxon>
        <taxon>Planctomycetaceae</taxon>
        <taxon>Gimesia</taxon>
    </lineage>
</organism>
<reference evidence="5 6" key="1">
    <citation type="submission" date="2019-02" db="EMBL/GenBank/DDBJ databases">
        <title>Deep-cultivation of Planctomycetes and their phenomic and genomic characterization uncovers novel biology.</title>
        <authorList>
            <person name="Wiegand S."/>
            <person name="Jogler M."/>
            <person name="Boedeker C."/>
            <person name="Pinto D."/>
            <person name="Vollmers J."/>
            <person name="Rivas-Marin E."/>
            <person name="Kohn T."/>
            <person name="Peeters S.H."/>
            <person name="Heuer A."/>
            <person name="Rast P."/>
            <person name="Oberbeckmann S."/>
            <person name="Bunk B."/>
            <person name="Jeske O."/>
            <person name="Meyerdierks A."/>
            <person name="Storesund J.E."/>
            <person name="Kallscheuer N."/>
            <person name="Luecker S."/>
            <person name="Lage O.M."/>
            <person name="Pohl T."/>
            <person name="Merkel B.J."/>
            <person name="Hornburger P."/>
            <person name="Mueller R.-W."/>
            <person name="Bruemmer F."/>
            <person name="Labrenz M."/>
            <person name="Spormann A.M."/>
            <person name="Op den Camp H."/>
            <person name="Overmann J."/>
            <person name="Amann R."/>
            <person name="Jetten M.S.M."/>
            <person name="Mascher T."/>
            <person name="Medema M.H."/>
            <person name="Devos D.P."/>
            <person name="Kaster A.-K."/>
            <person name="Ovreas L."/>
            <person name="Rohde M."/>
            <person name="Galperin M.Y."/>
            <person name="Jogler C."/>
        </authorList>
    </citation>
    <scope>NUCLEOTIDE SEQUENCE [LARGE SCALE GENOMIC DNA]</scope>
    <source>
        <strain evidence="5 6">Pan161</strain>
    </source>
</reference>
<dbReference type="OrthoDB" id="9800801at2"/>